<dbReference type="Gene3D" id="3.90.550.10">
    <property type="entry name" value="Spore Coat Polysaccharide Biosynthesis Protein SpsA, Chain A"/>
    <property type="match status" value="1"/>
</dbReference>
<keyword evidence="1" id="KW-0548">Nucleotidyltransferase</keyword>
<dbReference type="Proteomes" id="UP000094067">
    <property type="component" value="Unassembled WGS sequence"/>
</dbReference>
<reference evidence="1 2" key="1">
    <citation type="submission" date="2016-07" db="EMBL/GenBank/DDBJ databases">
        <title>Characterization of isolates of Eisenbergiella tayi derived from blood cultures, using whole genome sequencing.</title>
        <authorList>
            <person name="Burdz T."/>
            <person name="Wiebe D."/>
            <person name="Huynh C."/>
            <person name="Bernard K."/>
        </authorList>
    </citation>
    <scope>NUCLEOTIDE SEQUENCE [LARGE SCALE GENOMIC DNA]</scope>
    <source>
        <strain evidence="1 2">NML 110608</strain>
    </source>
</reference>
<protein>
    <submittedName>
        <fullName evidence="1">CMP-N,N'-diacetyllegionaminic acid synthase</fullName>
        <ecNumber evidence="1">2.7.7.82</ecNumber>
    </submittedName>
</protein>
<dbReference type="InterPro" id="IPR029044">
    <property type="entry name" value="Nucleotide-diphossugar_trans"/>
</dbReference>
<organism evidence="1 2">
    <name type="scientific">Eisenbergiella tayi</name>
    <dbReference type="NCBI Taxonomy" id="1432052"/>
    <lineage>
        <taxon>Bacteria</taxon>
        <taxon>Bacillati</taxon>
        <taxon>Bacillota</taxon>
        <taxon>Clostridia</taxon>
        <taxon>Lachnospirales</taxon>
        <taxon>Lachnospiraceae</taxon>
        <taxon>Eisenbergiella</taxon>
    </lineage>
</organism>
<evidence type="ECO:0000313" key="1">
    <source>
        <dbReference type="EMBL" id="ODM05630.1"/>
    </source>
</evidence>
<sequence length="255" mass="29124">MKILFTICGRAGSKGIKNKNIQMFCGYPLPLYTLSAIDCYLRQHRECQADIALNTDCPELSKILCSNTKLSVHFIQRKKELAGDLVAKKDVILDTLLEMEKEKNTSYEMVVDLDLTSPLRTVNNIQCLIDKMRSTQADVVFSVVPSRRSPYFNMVSKNNITNSFERIIPTNYTARQEAPEVFDMNASLYTYKCSHLKKGLGALEGYNEIITMYDTGILDLDHENDLLLMQIIAEYLFLNKPEFMLIQKNIPTLLV</sequence>
<dbReference type="EC" id="2.7.7.82" evidence="1"/>
<keyword evidence="1" id="KW-0808">Transferase</keyword>
<comment type="caution">
    <text evidence="1">The sequence shown here is derived from an EMBL/GenBank/DDBJ whole genome shotgun (WGS) entry which is preliminary data.</text>
</comment>
<accession>A0A1E3AA29</accession>
<dbReference type="InterPro" id="IPR050793">
    <property type="entry name" value="CMP-NeuNAc_synthase"/>
</dbReference>
<dbReference type="AlphaFoldDB" id="A0A1E3AA29"/>
<dbReference type="GO" id="GO:0008781">
    <property type="term" value="F:N-acylneuraminate cytidylyltransferase activity"/>
    <property type="evidence" value="ECO:0007669"/>
    <property type="project" value="TreeGrafter"/>
</dbReference>
<dbReference type="RefSeq" id="WP_069151837.1">
    <property type="nucleotide sequence ID" value="NZ_MCGH01000002.1"/>
</dbReference>
<proteinExistence type="predicted"/>
<dbReference type="PATRIC" id="fig|1432052.4.peg.1701"/>
<dbReference type="InterPro" id="IPR003329">
    <property type="entry name" value="Cytidylyl_trans"/>
</dbReference>
<dbReference type="PANTHER" id="PTHR21485">
    <property type="entry name" value="HAD SUPERFAMILY MEMBERS CMAS AND KDSC"/>
    <property type="match status" value="1"/>
</dbReference>
<gene>
    <name evidence="1" type="primary">legF</name>
    <name evidence="1" type="ORF">BEI61_01519</name>
</gene>
<dbReference type="SUPFAM" id="SSF53448">
    <property type="entry name" value="Nucleotide-diphospho-sugar transferases"/>
    <property type="match status" value="1"/>
</dbReference>
<dbReference type="EMBL" id="MCGH01000002">
    <property type="protein sequence ID" value="ODM05630.1"/>
    <property type="molecule type" value="Genomic_DNA"/>
</dbReference>
<evidence type="ECO:0000313" key="2">
    <source>
        <dbReference type="Proteomes" id="UP000094067"/>
    </source>
</evidence>
<dbReference type="Pfam" id="PF02348">
    <property type="entry name" value="CTP_transf_3"/>
    <property type="match status" value="1"/>
</dbReference>
<dbReference type="PANTHER" id="PTHR21485:SF6">
    <property type="entry name" value="N-ACYLNEURAMINATE CYTIDYLYLTRANSFERASE-RELATED"/>
    <property type="match status" value="1"/>
</dbReference>
<name>A0A1E3AA29_9FIRM</name>